<dbReference type="EMBL" id="JAGPUO010000011">
    <property type="protein sequence ID" value="KAG5659558.1"/>
    <property type="molecule type" value="Genomic_DNA"/>
</dbReference>
<organism evidence="2 3">
    <name type="scientific">Fusarium avenaceum</name>
    <dbReference type="NCBI Taxonomy" id="40199"/>
    <lineage>
        <taxon>Eukaryota</taxon>
        <taxon>Fungi</taxon>
        <taxon>Dikarya</taxon>
        <taxon>Ascomycota</taxon>
        <taxon>Pezizomycotina</taxon>
        <taxon>Sordariomycetes</taxon>
        <taxon>Hypocreomycetidae</taxon>
        <taxon>Hypocreales</taxon>
        <taxon>Nectriaceae</taxon>
        <taxon>Fusarium</taxon>
        <taxon>Fusarium tricinctum species complex</taxon>
    </lineage>
</organism>
<evidence type="ECO:0000313" key="3">
    <source>
        <dbReference type="Proteomes" id="UP000782241"/>
    </source>
</evidence>
<comment type="caution">
    <text evidence="2">The sequence shown here is derived from an EMBL/GenBank/DDBJ whole genome shotgun (WGS) entry which is preliminary data.</text>
</comment>
<proteinExistence type="predicted"/>
<protein>
    <recommendedName>
        <fullName evidence="4">Tachykinin family protein</fullName>
    </recommendedName>
</protein>
<sequence>MEIRFKLAKTPQPQKRPQFENNPSSLAFVHVNNPAQAKDKTTQRKVRRHVMKDIGRSRRLGSIKVETTATPKNNSISIPAYWGDVKVCVNFRKLFWAMDMVSEGLLSIAVIDPSCKLRKRLAEGLGDLQTVGEIEQYTESVSLVRKAITPESQACENAIIGTVICLAVFDMRVGKSDSWMMHMAGLERIVQLAGGVEVLDSRPAIRQSLFIADVLGSVLEDARPRFPLPASTFALPSVSRSRYVQRLLASLQSLEPHSRTPSTIIDGSLQLASQLAALLTDACQKSQMKLDLLIPSCTMAHQVLSLPRIAYSITTTGMDNPWQTSGLAELIRLSALSLFAMVVTQTSGEAIYVASRRKAPVKELLTQISDNVWTGRQELKLWLLVIHSCIETGSSRLWLVDQIVQVMSLLRLRSWTDLMSCLRRVVWIEKIALSEMAQLRSDVEASLKDLRQ</sequence>
<feature type="region of interest" description="Disordered" evidence="1">
    <location>
        <begin position="1"/>
        <end position="22"/>
    </location>
</feature>
<reference evidence="2" key="1">
    <citation type="submission" date="2021-04" db="EMBL/GenBank/DDBJ databases">
        <title>Draft genome of Fusarium avenaceum strain F156N33, isolated from an atmospheric sample in Virginia.</title>
        <authorList>
            <person name="Yang S."/>
            <person name="Vinatzer B.A."/>
            <person name="Coleman J."/>
        </authorList>
    </citation>
    <scope>NUCLEOTIDE SEQUENCE</scope>
    <source>
        <strain evidence="2">F156N33</strain>
    </source>
</reference>
<evidence type="ECO:0000313" key="2">
    <source>
        <dbReference type="EMBL" id="KAG5659558.1"/>
    </source>
</evidence>
<dbReference type="AlphaFoldDB" id="A0A9P7H0E6"/>
<dbReference type="PANTHER" id="PTHR37540">
    <property type="entry name" value="TRANSCRIPTION FACTOR (ACR-2), PUTATIVE-RELATED-RELATED"/>
    <property type="match status" value="1"/>
</dbReference>
<evidence type="ECO:0000256" key="1">
    <source>
        <dbReference type="SAM" id="MobiDB-lite"/>
    </source>
</evidence>
<keyword evidence="3" id="KW-1185">Reference proteome</keyword>
<dbReference type="Proteomes" id="UP000782241">
    <property type="component" value="Unassembled WGS sequence"/>
</dbReference>
<gene>
    <name evidence="2" type="ORF">KAF25_002117</name>
</gene>
<accession>A0A9P7H0E6</accession>
<dbReference type="PANTHER" id="PTHR37540:SF5">
    <property type="entry name" value="TRANSCRIPTION FACTOR DOMAIN-CONTAINING PROTEIN"/>
    <property type="match status" value="1"/>
</dbReference>
<name>A0A9P7H0E6_9HYPO</name>
<evidence type="ECO:0008006" key="4">
    <source>
        <dbReference type="Google" id="ProtNLM"/>
    </source>
</evidence>
<feature type="compositionally biased region" description="Polar residues" evidence="1">
    <location>
        <begin position="11"/>
        <end position="22"/>
    </location>
</feature>